<dbReference type="EMBL" id="JAUIYO010000010">
    <property type="protein sequence ID" value="MFK2826425.1"/>
    <property type="molecule type" value="Genomic_DNA"/>
</dbReference>
<proteinExistence type="inferred from homology"/>
<evidence type="ECO:0000256" key="6">
    <source>
        <dbReference type="ARBA" id="ARBA00023136"/>
    </source>
</evidence>
<feature type="transmembrane region" description="Helical" evidence="7">
    <location>
        <begin position="31"/>
        <end position="50"/>
    </location>
</feature>
<evidence type="ECO:0000256" key="7">
    <source>
        <dbReference type="SAM" id="Phobius"/>
    </source>
</evidence>
<comment type="caution">
    <text evidence="9">The sequence shown here is derived from an EMBL/GenBank/DDBJ whole genome shotgun (WGS) entry which is preliminary data.</text>
</comment>
<evidence type="ECO:0000313" key="10">
    <source>
        <dbReference type="Proteomes" id="UP001619911"/>
    </source>
</evidence>
<dbReference type="InterPro" id="IPR023090">
    <property type="entry name" value="UPF0702_alpha/beta_dom_sf"/>
</dbReference>
<keyword evidence="10" id="KW-1185">Reference proteome</keyword>
<feature type="transmembrane region" description="Helical" evidence="7">
    <location>
        <begin position="6"/>
        <end position="24"/>
    </location>
</feature>
<protein>
    <submittedName>
        <fullName evidence="9">DUF421 domain-containing protein</fullName>
    </submittedName>
</protein>
<keyword evidence="5 7" id="KW-1133">Transmembrane helix</keyword>
<comment type="subcellular location">
    <subcellularLocation>
        <location evidence="1">Cell membrane</location>
        <topology evidence="1">Multi-pass membrane protein</topology>
    </subcellularLocation>
</comment>
<evidence type="ECO:0000313" key="9">
    <source>
        <dbReference type="EMBL" id="MFK2826425.1"/>
    </source>
</evidence>
<accession>A0ABW8IAA3</accession>
<name>A0ABW8IAA3_9BACI</name>
<dbReference type="InterPro" id="IPR007353">
    <property type="entry name" value="DUF421"/>
</dbReference>
<feature type="domain" description="YetF C-terminal" evidence="8">
    <location>
        <begin position="78"/>
        <end position="152"/>
    </location>
</feature>
<dbReference type="RefSeq" id="WP_404317742.1">
    <property type="nucleotide sequence ID" value="NZ_JAUIYO010000010.1"/>
</dbReference>
<gene>
    <name evidence="9" type="ORF">QYG89_12245</name>
</gene>
<dbReference type="PANTHER" id="PTHR34582:SF2">
    <property type="entry name" value="UPF0702 TRANSMEMBRANE PROTEIN YDFR"/>
    <property type="match status" value="1"/>
</dbReference>
<dbReference type="Pfam" id="PF04239">
    <property type="entry name" value="DUF421"/>
    <property type="match status" value="1"/>
</dbReference>
<keyword evidence="4 7" id="KW-0812">Transmembrane</keyword>
<feature type="transmembrane region" description="Helical" evidence="7">
    <location>
        <begin position="56"/>
        <end position="75"/>
    </location>
</feature>
<reference evidence="9 10" key="1">
    <citation type="submission" date="2023-07" db="EMBL/GenBank/DDBJ databases">
        <title>Bacillus lucianemedeirus sp. nov, a new species isolated from an immunobiological production facility.</title>
        <authorList>
            <person name="Costa L.V."/>
            <person name="Miranda R.V.S.L."/>
            <person name="Brandao M.L.L."/>
            <person name="Reis C.M.F."/>
            <person name="Frazao A.M."/>
            <person name="Cruz F.V."/>
            <person name="Baio P.V.P."/>
            <person name="Veras J.F.C."/>
            <person name="Ramos J.N."/>
            <person name="Vieira V."/>
        </authorList>
    </citation>
    <scope>NUCLEOTIDE SEQUENCE [LARGE SCALE GENOMIC DNA]</scope>
    <source>
        <strain evidence="9 10">B190/17</strain>
    </source>
</reference>
<sequence>MDLDLIWKAALIVVGGTLLLRIAGRKSISQMTLAQTVIMVGIGSLLIQPVVGKNVWTTLLIGAMLVFTLVVMEYAQLKSDAIEKFITGKSKIIIENGELKEDNLRKLRFTVDQLEMKLRQESVSKISDVKWATLEPNGQVGYELKEEAQLVTKKEFHSLQEDIRHIKQMLHSFVETPDNQKMFSSNNQDIFAEVAHKGHKDTPPKYLQ</sequence>
<evidence type="ECO:0000256" key="3">
    <source>
        <dbReference type="ARBA" id="ARBA00022475"/>
    </source>
</evidence>
<keyword evidence="3" id="KW-1003">Cell membrane</keyword>
<comment type="similarity">
    <text evidence="2">Belongs to the UPF0702 family.</text>
</comment>
<evidence type="ECO:0000256" key="2">
    <source>
        <dbReference type="ARBA" id="ARBA00006448"/>
    </source>
</evidence>
<keyword evidence="6 7" id="KW-0472">Membrane</keyword>
<evidence type="ECO:0000256" key="5">
    <source>
        <dbReference type="ARBA" id="ARBA00022989"/>
    </source>
</evidence>
<dbReference type="PANTHER" id="PTHR34582">
    <property type="entry name" value="UPF0702 TRANSMEMBRANE PROTEIN YCAP"/>
    <property type="match status" value="1"/>
</dbReference>
<dbReference type="Proteomes" id="UP001619911">
    <property type="component" value="Unassembled WGS sequence"/>
</dbReference>
<dbReference type="Gene3D" id="3.30.240.20">
    <property type="entry name" value="bsu07140 like domains"/>
    <property type="match status" value="1"/>
</dbReference>
<evidence type="ECO:0000256" key="1">
    <source>
        <dbReference type="ARBA" id="ARBA00004651"/>
    </source>
</evidence>
<organism evidence="9 10">
    <name type="scientific">Bacillus lumedeiriae</name>
    <dbReference type="NCBI Taxonomy" id="3058829"/>
    <lineage>
        <taxon>Bacteria</taxon>
        <taxon>Bacillati</taxon>
        <taxon>Bacillota</taxon>
        <taxon>Bacilli</taxon>
        <taxon>Bacillales</taxon>
        <taxon>Bacillaceae</taxon>
        <taxon>Bacillus</taxon>
    </lineage>
</organism>
<evidence type="ECO:0000256" key="4">
    <source>
        <dbReference type="ARBA" id="ARBA00022692"/>
    </source>
</evidence>
<evidence type="ECO:0000259" key="8">
    <source>
        <dbReference type="Pfam" id="PF04239"/>
    </source>
</evidence>